<dbReference type="SUPFAM" id="SSF46785">
    <property type="entry name" value="Winged helix' DNA-binding domain"/>
    <property type="match status" value="1"/>
</dbReference>
<accession>A0A0R2JZP5</accession>
<dbReference type="AlphaFoldDB" id="A0A0R2JZP5"/>
<dbReference type="InterPro" id="IPR036388">
    <property type="entry name" value="WH-like_DNA-bd_sf"/>
</dbReference>
<evidence type="ECO:0000256" key="2">
    <source>
        <dbReference type="ARBA" id="ARBA00023125"/>
    </source>
</evidence>
<dbReference type="PROSITE" id="PS01117">
    <property type="entry name" value="HTH_MARR_1"/>
    <property type="match status" value="1"/>
</dbReference>
<dbReference type="Pfam" id="PF12802">
    <property type="entry name" value="MarR_2"/>
    <property type="match status" value="1"/>
</dbReference>
<dbReference type="InterPro" id="IPR036390">
    <property type="entry name" value="WH_DNA-bd_sf"/>
</dbReference>
<dbReference type="OrthoDB" id="1903871at2"/>
<evidence type="ECO:0000259" key="4">
    <source>
        <dbReference type="PROSITE" id="PS50995"/>
    </source>
</evidence>
<dbReference type="PROSITE" id="PS50995">
    <property type="entry name" value="HTH_MARR_2"/>
    <property type="match status" value="1"/>
</dbReference>
<dbReference type="EMBL" id="FOGK01000007">
    <property type="protein sequence ID" value="SER47428.1"/>
    <property type="molecule type" value="Genomic_DNA"/>
</dbReference>
<dbReference type="Gene3D" id="1.10.10.10">
    <property type="entry name" value="Winged helix-like DNA-binding domain superfamily/Winged helix DNA-binding domain"/>
    <property type="match status" value="1"/>
</dbReference>
<dbReference type="Proteomes" id="UP000182818">
    <property type="component" value="Unassembled WGS sequence"/>
</dbReference>
<evidence type="ECO:0000313" key="7">
    <source>
        <dbReference type="Proteomes" id="UP000051749"/>
    </source>
</evidence>
<dbReference type="SMART" id="SM00347">
    <property type="entry name" value="HTH_MARR"/>
    <property type="match status" value="1"/>
</dbReference>
<keyword evidence="1" id="KW-0805">Transcription regulation</keyword>
<dbReference type="GO" id="GO:0003700">
    <property type="term" value="F:DNA-binding transcription factor activity"/>
    <property type="evidence" value="ECO:0007669"/>
    <property type="project" value="InterPro"/>
</dbReference>
<reference evidence="6 8" key="2">
    <citation type="submission" date="2016-10" db="EMBL/GenBank/DDBJ databases">
        <authorList>
            <person name="Varghese N."/>
            <person name="Submissions S."/>
        </authorList>
    </citation>
    <scope>NUCLEOTIDE SEQUENCE [LARGE SCALE GENOMIC DNA]</scope>
    <source>
        <strain evidence="6 8">CGMCC 1.3889</strain>
    </source>
</reference>
<dbReference type="PATRIC" id="fig|319653.3.peg.2113"/>
<organism evidence="5 7">
    <name type="scientific">Pediococcus ethanolidurans</name>
    <dbReference type="NCBI Taxonomy" id="319653"/>
    <lineage>
        <taxon>Bacteria</taxon>
        <taxon>Bacillati</taxon>
        <taxon>Bacillota</taxon>
        <taxon>Bacilli</taxon>
        <taxon>Lactobacillales</taxon>
        <taxon>Lactobacillaceae</taxon>
        <taxon>Pediococcus</taxon>
    </lineage>
</organism>
<name>A0A0R2JZP5_9LACO</name>
<comment type="caution">
    <text evidence="5">The sequence shown here is derived from an EMBL/GenBank/DDBJ whole genome shotgun (WGS) entry which is preliminary data.</text>
</comment>
<evidence type="ECO:0000256" key="3">
    <source>
        <dbReference type="ARBA" id="ARBA00023163"/>
    </source>
</evidence>
<reference evidence="5 7" key="1">
    <citation type="journal article" date="2015" name="Genome Announc.">
        <title>Expanding the biotechnology potential of lactobacilli through comparative genomics of 213 strains and associated genera.</title>
        <authorList>
            <person name="Sun Z."/>
            <person name="Harris H.M."/>
            <person name="McCann A."/>
            <person name="Guo C."/>
            <person name="Argimon S."/>
            <person name="Zhang W."/>
            <person name="Yang X."/>
            <person name="Jeffery I.B."/>
            <person name="Cooney J.C."/>
            <person name="Kagawa T.F."/>
            <person name="Liu W."/>
            <person name="Song Y."/>
            <person name="Salvetti E."/>
            <person name="Wrobel A."/>
            <person name="Rasinkangas P."/>
            <person name="Parkhill J."/>
            <person name="Rea M.C."/>
            <person name="O'Sullivan O."/>
            <person name="Ritari J."/>
            <person name="Douillard F.P."/>
            <person name="Paul Ross R."/>
            <person name="Yang R."/>
            <person name="Briner A.E."/>
            <person name="Felis G.E."/>
            <person name="de Vos W.M."/>
            <person name="Barrangou R."/>
            <person name="Klaenhammer T.R."/>
            <person name="Caufield P.W."/>
            <person name="Cui Y."/>
            <person name="Zhang H."/>
            <person name="O'Toole P.W."/>
        </authorList>
    </citation>
    <scope>NUCLEOTIDE SEQUENCE [LARGE SCALE GENOMIC DNA]</scope>
    <source>
        <strain evidence="5 7">DSM 22301</strain>
    </source>
</reference>
<sequence length="148" mass="17225">MKTKSNDKLFEGSVEIYMSTLKFLEYVLSEPTKEYEISFEQFLVLRNICNNEKVTQMGIAAQRNVTRSAISRQIKSLLRLGYISQTPDQKDKRKLYLHLTKRGAEVEQLIDRKVHLVFEGWVAKFGQKKVESLLKLLKEFGNQVINPN</sequence>
<dbReference type="GO" id="GO:0003677">
    <property type="term" value="F:DNA binding"/>
    <property type="evidence" value="ECO:0007669"/>
    <property type="project" value="UniProtKB-KW"/>
</dbReference>
<evidence type="ECO:0000313" key="5">
    <source>
        <dbReference type="EMBL" id="KRN82691.1"/>
    </source>
</evidence>
<protein>
    <submittedName>
        <fullName evidence="6">DNA-binding transcriptional regulator, MarR family</fullName>
    </submittedName>
</protein>
<proteinExistence type="predicted"/>
<dbReference type="InterPro" id="IPR000835">
    <property type="entry name" value="HTH_MarR-typ"/>
</dbReference>
<dbReference type="PANTHER" id="PTHR42756">
    <property type="entry name" value="TRANSCRIPTIONAL REGULATOR, MARR"/>
    <property type="match status" value="1"/>
</dbReference>
<dbReference type="GeneID" id="76043430"/>
<dbReference type="Proteomes" id="UP000051749">
    <property type="component" value="Unassembled WGS sequence"/>
</dbReference>
<keyword evidence="8" id="KW-1185">Reference proteome</keyword>
<keyword evidence="3" id="KW-0804">Transcription</keyword>
<evidence type="ECO:0000256" key="1">
    <source>
        <dbReference type="ARBA" id="ARBA00023015"/>
    </source>
</evidence>
<dbReference type="STRING" id="319653.SAMN04487973_10774"/>
<keyword evidence="2 6" id="KW-0238">DNA-binding</keyword>
<gene>
    <name evidence="5" type="ORF">IV87_GL002075</name>
    <name evidence="6" type="ORF">SAMN04487973_10774</name>
</gene>
<feature type="domain" description="HTH marR-type" evidence="4">
    <location>
        <begin position="1"/>
        <end position="142"/>
    </location>
</feature>
<evidence type="ECO:0000313" key="8">
    <source>
        <dbReference type="Proteomes" id="UP000182818"/>
    </source>
</evidence>
<dbReference type="RefSeq" id="WP_082623516.1">
    <property type="nucleotide sequence ID" value="NZ_BJYP01000016.1"/>
</dbReference>
<dbReference type="EMBL" id="JQBY01000008">
    <property type="protein sequence ID" value="KRN82691.1"/>
    <property type="molecule type" value="Genomic_DNA"/>
</dbReference>
<dbReference type="PANTHER" id="PTHR42756:SF1">
    <property type="entry name" value="TRANSCRIPTIONAL REPRESSOR OF EMRAB OPERON"/>
    <property type="match status" value="1"/>
</dbReference>
<evidence type="ECO:0000313" key="6">
    <source>
        <dbReference type="EMBL" id="SER47428.1"/>
    </source>
</evidence>
<dbReference type="InterPro" id="IPR023187">
    <property type="entry name" value="Tscrpt_reg_MarR-type_CS"/>
</dbReference>